<dbReference type="PANTHER" id="PTHR34709">
    <property type="entry name" value="OS10G0396666 PROTEIN"/>
    <property type="match status" value="1"/>
</dbReference>
<dbReference type="OrthoDB" id="589267at2759"/>
<proteinExistence type="predicted"/>
<dbReference type="SUPFAM" id="SSF81383">
    <property type="entry name" value="F-box domain"/>
    <property type="match status" value="1"/>
</dbReference>
<dbReference type="Gramene" id="PUZ68259">
    <property type="protein sequence ID" value="PUZ68259"/>
    <property type="gene ID" value="GQ55_2G011300"/>
</dbReference>
<dbReference type="InterPro" id="IPR001810">
    <property type="entry name" value="F-box_dom"/>
</dbReference>
<feature type="region of interest" description="Disordered" evidence="1">
    <location>
        <begin position="1"/>
        <end position="21"/>
    </location>
</feature>
<dbReference type="InterPro" id="IPR036047">
    <property type="entry name" value="F-box-like_dom_sf"/>
</dbReference>
<organism evidence="4 5">
    <name type="scientific">Panicum hallii var. hallii</name>
    <dbReference type="NCBI Taxonomy" id="1504633"/>
    <lineage>
        <taxon>Eukaryota</taxon>
        <taxon>Viridiplantae</taxon>
        <taxon>Streptophyta</taxon>
        <taxon>Embryophyta</taxon>
        <taxon>Tracheophyta</taxon>
        <taxon>Spermatophyta</taxon>
        <taxon>Magnoliopsida</taxon>
        <taxon>Liliopsida</taxon>
        <taxon>Poales</taxon>
        <taxon>Poaceae</taxon>
        <taxon>PACMAD clade</taxon>
        <taxon>Panicoideae</taxon>
        <taxon>Panicodae</taxon>
        <taxon>Paniceae</taxon>
        <taxon>Panicinae</taxon>
        <taxon>Panicum</taxon>
        <taxon>Panicum sect. Panicum</taxon>
    </lineage>
</organism>
<evidence type="ECO:0000259" key="3">
    <source>
        <dbReference type="Pfam" id="PF24758"/>
    </source>
</evidence>
<name>A0A2T7EKA1_9POAL</name>
<reference evidence="4 5" key="1">
    <citation type="submission" date="2018-04" db="EMBL/GenBank/DDBJ databases">
        <title>WGS assembly of Panicum hallii var. hallii HAL2.</title>
        <authorList>
            <person name="Lovell J."/>
            <person name="Jenkins J."/>
            <person name="Lowry D."/>
            <person name="Mamidi S."/>
            <person name="Sreedasyam A."/>
            <person name="Weng X."/>
            <person name="Barry K."/>
            <person name="Bonette J."/>
            <person name="Campitelli B."/>
            <person name="Daum C."/>
            <person name="Gordon S."/>
            <person name="Gould B."/>
            <person name="Lipzen A."/>
            <person name="MacQueen A."/>
            <person name="Palacio-Mejia J."/>
            <person name="Plott C."/>
            <person name="Shakirov E."/>
            <person name="Shu S."/>
            <person name="Yoshinaga Y."/>
            <person name="Zane M."/>
            <person name="Rokhsar D."/>
            <person name="Grimwood J."/>
            <person name="Schmutz J."/>
            <person name="Juenger T."/>
        </authorList>
    </citation>
    <scope>NUCLEOTIDE SEQUENCE [LARGE SCALE GENOMIC DNA]</scope>
    <source>
        <strain evidence="5">cv. HAL2</strain>
    </source>
</reference>
<evidence type="ECO:0000259" key="2">
    <source>
        <dbReference type="Pfam" id="PF00646"/>
    </source>
</evidence>
<gene>
    <name evidence="4" type="ORF">GQ55_2G011300</name>
</gene>
<evidence type="ECO:0000256" key="1">
    <source>
        <dbReference type="SAM" id="MobiDB-lite"/>
    </source>
</evidence>
<dbReference type="Pfam" id="PF24758">
    <property type="entry name" value="LRR_At5g56370"/>
    <property type="match status" value="1"/>
</dbReference>
<protein>
    <recommendedName>
        <fullName evidence="6">F-box domain-containing protein</fullName>
    </recommendedName>
</protein>
<dbReference type="Proteomes" id="UP000244336">
    <property type="component" value="Chromosome 2"/>
</dbReference>
<dbReference type="EMBL" id="CM009750">
    <property type="protein sequence ID" value="PUZ68259.1"/>
    <property type="molecule type" value="Genomic_DNA"/>
</dbReference>
<dbReference type="SUPFAM" id="SSF52047">
    <property type="entry name" value="RNI-like"/>
    <property type="match status" value="2"/>
</dbReference>
<accession>A0A2T7EKA1</accession>
<evidence type="ECO:0000313" key="5">
    <source>
        <dbReference type="Proteomes" id="UP000244336"/>
    </source>
</evidence>
<dbReference type="PANTHER" id="PTHR34709:SF61">
    <property type="entry name" value="OS07G0229100 PROTEIN"/>
    <property type="match status" value="1"/>
</dbReference>
<sequence length="497" mass="55077">MGPGGEETAAKRANPSPAGEDRLSALPDDVLVLILLRLRTPEAVWTSVLSRRWRSVWGLLPELRFSYPEPHGLRDALAASAVPLRCLLVGGLRGAPAESIATWLPAAARRLSGDLILLDKGPERYASGGGGGGESEERGALELPCFEKATSISLDLGCLGLSAPPAGVFARLTELSLSGVRFHGPYELGGAVSSPRCPCLQKLTLQDVQGLDNLAISSDSLKLVALKHLRGLRKLAVVAPVVKELSVVRCFFCDRTRQPVANISVPQLELLTWVDAYDPSSMHLGKMENLKWLSTIFLVYGREGLAQNRACLMFVSRVKVIKHLTLILAYLQKINSYQYLMEDMTILPDTMSLHLILYAGRHSFGACSFHILRMCPGIKRLIMEFCDYFIGKTQAECPQGCICGQPSNWKTEELKLNCLREVEIRQFRGSDHELVFLKRLFTWATGLKRIAVAFNDSVAESTTKELCKMLRTFSRPEICMDFYVYQNKVKVLYASED</sequence>
<dbReference type="InterPro" id="IPR055312">
    <property type="entry name" value="FBL15-like"/>
</dbReference>
<dbReference type="InterPro" id="IPR055411">
    <property type="entry name" value="LRR_FXL15/At3g58940/PEG3-like"/>
</dbReference>
<feature type="domain" description="F-box" evidence="2">
    <location>
        <begin position="23"/>
        <end position="59"/>
    </location>
</feature>
<evidence type="ECO:0008006" key="6">
    <source>
        <dbReference type="Google" id="ProtNLM"/>
    </source>
</evidence>
<evidence type="ECO:0000313" key="4">
    <source>
        <dbReference type="EMBL" id="PUZ68259.1"/>
    </source>
</evidence>
<dbReference type="AlphaFoldDB" id="A0A2T7EKA1"/>
<keyword evidence="5" id="KW-1185">Reference proteome</keyword>
<feature type="domain" description="F-box/LRR-repeat protein 15/At3g58940/PEG3-like LRR" evidence="3">
    <location>
        <begin position="153"/>
        <end position="275"/>
    </location>
</feature>
<dbReference type="Pfam" id="PF00646">
    <property type="entry name" value="F-box"/>
    <property type="match status" value="1"/>
</dbReference>